<dbReference type="AlphaFoldDB" id="A0A6P1T482"/>
<sequence>MKKPCIPGAVLAALFAWAPAHAADFSDPTWPCIQRKVESLSLGLMWPLPLPEEVELDGDAEDLAAKLALRRVSLEEAEQLISEFVASHPDAGPDVLGATFRKAFEKLNADRKRLINGIGEYSLKQIQLAEKIDGTRAEMAKLMEAAEPDFDRVDALEEALDWDERIYTDRQKSLTYVCETPVLLEKRAYSLAQTLLEHAGS</sequence>
<evidence type="ECO:0000313" key="2">
    <source>
        <dbReference type="EMBL" id="QHQ36503.1"/>
    </source>
</evidence>
<keyword evidence="1" id="KW-0732">Signal</keyword>
<dbReference type="Proteomes" id="UP000464495">
    <property type="component" value="Chromosome"/>
</dbReference>
<name>A0A6P1T482_9RHOB</name>
<dbReference type="EMBL" id="CP046620">
    <property type="protein sequence ID" value="QHQ36503.1"/>
    <property type="molecule type" value="Genomic_DNA"/>
</dbReference>
<accession>A0A6P1T482</accession>
<dbReference type="KEGG" id="amaq:GO499_15635"/>
<proteinExistence type="predicted"/>
<organism evidence="2 3">
    <name type="scientific">Algicella marina</name>
    <dbReference type="NCBI Taxonomy" id="2683284"/>
    <lineage>
        <taxon>Bacteria</taxon>
        <taxon>Pseudomonadati</taxon>
        <taxon>Pseudomonadota</taxon>
        <taxon>Alphaproteobacteria</taxon>
        <taxon>Rhodobacterales</taxon>
        <taxon>Paracoccaceae</taxon>
        <taxon>Algicella</taxon>
    </lineage>
</organism>
<feature type="signal peptide" evidence="1">
    <location>
        <begin position="1"/>
        <end position="22"/>
    </location>
</feature>
<dbReference type="RefSeq" id="WP_161863049.1">
    <property type="nucleotide sequence ID" value="NZ_CP046620.1"/>
</dbReference>
<keyword evidence="3" id="KW-1185">Reference proteome</keyword>
<evidence type="ECO:0000313" key="3">
    <source>
        <dbReference type="Proteomes" id="UP000464495"/>
    </source>
</evidence>
<gene>
    <name evidence="2" type="ORF">GO499_15635</name>
</gene>
<reference evidence="2 3" key="1">
    <citation type="submission" date="2019-12" db="EMBL/GenBank/DDBJ databases">
        <title>Complete genome sequence of Algicella marina strain 9Alg 56(T) isolated from the red alga Tichocarpus crinitus.</title>
        <authorList>
            <person name="Kim S.-G."/>
            <person name="Nedashkovskaya O.I."/>
        </authorList>
    </citation>
    <scope>NUCLEOTIDE SEQUENCE [LARGE SCALE GENOMIC DNA]</scope>
    <source>
        <strain evidence="2 3">9Alg 56</strain>
    </source>
</reference>
<evidence type="ECO:0000256" key="1">
    <source>
        <dbReference type="SAM" id="SignalP"/>
    </source>
</evidence>
<protein>
    <submittedName>
        <fullName evidence="2">Uncharacterized protein</fullName>
    </submittedName>
</protein>
<feature type="chain" id="PRO_5026706674" evidence="1">
    <location>
        <begin position="23"/>
        <end position="201"/>
    </location>
</feature>